<dbReference type="EMBL" id="VOAH01000016">
    <property type="protein sequence ID" value="TVP39330.1"/>
    <property type="molecule type" value="Genomic_DNA"/>
</dbReference>
<organism evidence="1 2">
    <name type="scientific">Candidatus Nitrosocosmicus arcticus</name>
    <dbReference type="NCBI Taxonomy" id="2035267"/>
    <lineage>
        <taxon>Archaea</taxon>
        <taxon>Nitrososphaerota</taxon>
        <taxon>Nitrososphaeria</taxon>
        <taxon>Nitrososphaerales</taxon>
        <taxon>Nitrososphaeraceae</taxon>
        <taxon>Candidatus Nitrosocosmicus</taxon>
    </lineage>
</organism>
<dbReference type="AlphaFoldDB" id="A0A557SRU6"/>
<gene>
    <name evidence="1" type="ORF">NARC_160043</name>
</gene>
<proteinExistence type="predicted"/>
<reference evidence="1 2" key="1">
    <citation type="journal article" date="2019" name="Front. Microbiol.">
        <title>Ammonia Oxidation by the Arctic Terrestrial Thaumarchaeote Candidatus Nitrosocosmicus arcticus Is Stimulated by Increasing Temperatures.</title>
        <authorList>
            <person name="Alves R.J.E."/>
            <person name="Kerou M."/>
            <person name="Zappe A."/>
            <person name="Bittner R."/>
            <person name="Abby S.S."/>
            <person name="Schmidt H.A."/>
            <person name="Pfeifer K."/>
            <person name="Schleper C."/>
        </authorList>
    </citation>
    <scope>NUCLEOTIDE SEQUENCE [LARGE SCALE GENOMIC DNA]</scope>
    <source>
        <strain evidence="1 2">Kfb</strain>
    </source>
</reference>
<protein>
    <submittedName>
        <fullName evidence="1">Uncharacterized protein</fullName>
    </submittedName>
</protein>
<evidence type="ECO:0000313" key="2">
    <source>
        <dbReference type="Proteomes" id="UP000315289"/>
    </source>
</evidence>
<keyword evidence="2" id="KW-1185">Reference proteome</keyword>
<accession>A0A557SRU6</accession>
<sequence>MSLFINYLIIVYQKSNFSFKLLYKKLFQPILDPCGYPHDFTGPLYHTELNPTEPAGNYTLLIGVLDLSF</sequence>
<evidence type="ECO:0000313" key="1">
    <source>
        <dbReference type="EMBL" id="TVP39330.1"/>
    </source>
</evidence>
<name>A0A557SRU6_9ARCH</name>
<dbReference type="Proteomes" id="UP000315289">
    <property type="component" value="Unassembled WGS sequence"/>
</dbReference>
<comment type="caution">
    <text evidence="1">The sequence shown here is derived from an EMBL/GenBank/DDBJ whole genome shotgun (WGS) entry which is preliminary data.</text>
</comment>